<feature type="compositionally biased region" description="Low complexity" evidence="14">
    <location>
        <begin position="431"/>
        <end position="456"/>
    </location>
</feature>
<evidence type="ECO:0000259" key="16">
    <source>
        <dbReference type="PROSITE" id="PS51843"/>
    </source>
</evidence>
<dbReference type="FunCoup" id="A0A6P6YAY9">
    <property type="interactions" value="189"/>
</dbReference>
<dbReference type="AlphaFoldDB" id="A0A6P6YAY9"/>
<keyword evidence="3" id="KW-0479">Metal-binding</keyword>
<feature type="compositionally biased region" description="Low complexity" evidence="14">
    <location>
        <begin position="491"/>
        <end position="520"/>
    </location>
</feature>
<dbReference type="PANTHER" id="PTHR45805:SF2">
    <property type="entry name" value="NUCLEAR HORMONE RECEPTOR HR3-RELATED"/>
    <property type="match status" value="1"/>
</dbReference>
<protein>
    <recommendedName>
        <fullName evidence="12">Probable nuclear hormone receptor HR3</fullName>
    </recommendedName>
    <alternativeName>
        <fullName evidence="13">Nuclear receptor subfamily 1 group F member 4</fullName>
    </alternativeName>
</protein>
<evidence type="ECO:0000256" key="2">
    <source>
        <dbReference type="ARBA" id="ARBA00008092"/>
    </source>
</evidence>
<dbReference type="InterPro" id="IPR001728">
    <property type="entry name" value="ThyrH_rcpt"/>
</dbReference>
<keyword evidence="6" id="KW-0805">Transcription regulation</keyword>
<dbReference type="SUPFAM" id="SSF48508">
    <property type="entry name" value="Nuclear receptor ligand-binding domain"/>
    <property type="match status" value="1"/>
</dbReference>
<feature type="compositionally biased region" description="Polar residues" evidence="14">
    <location>
        <begin position="185"/>
        <end position="199"/>
    </location>
</feature>
<feature type="region of interest" description="Disordered" evidence="14">
    <location>
        <begin position="491"/>
        <end position="568"/>
    </location>
</feature>
<comment type="subcellular location">
    <subcellularLocation>
        <location evidence="1">Nucleus</location>
    </subcellularLocation>
</comment>
<reference evidence="18" key="1">
    <citation type="submission" date="2025-08" db="UniProtKB">
        <authorList>
            <consortium name="RefSeq"/>
        </authorList>
    </citation>
    <scope>IDENTIFICATION</scope>
    <source>
        <strain evidence="18">Airmid</strain>
    </source>
</reference>
<gene>
    <name evidence="18" type="primary">LOC113796376</name>
</gene>
<feature type="region of interest" description="Disordered" evidence="14">
    <location>
        <begin position="424"/>
        <end position="456"/>
    </location>
</feature>
<keyword evidence="8" id="KW-0804">Transcription</keyword>
<dbReference type="InterPro" id="IPR013088">
    <property type="entry name" value="Znf_NHR/GATA"/>
</dbReference>
<dbReference type="SUPFAM" id="SSF57716">
    <property type="entry name" value="Glucocorticoid receptor-like (DNA-binding domain)"/>
    <property type="match status" value="1"/>
</dbReference>
<dbReference type="PRINTS" id="PR00047">
    <property type="entry name" value="STROIDFINGER"/>
</dbReference>
<evidence type="ECO:0000256" key="7">
    <source>
        <dbReference type="ARBA" id="ARBA00023125"/>
    </source>
</evidence>
<dbReference type="OrthoDB" id="8832025at2759"/>
<dbReference type="InterPro" id="IPR001628">
    <property type="entry name" value="Znf_hrmn_rcpt"/>
</dbReference>
<feature type="compositionally biased region" description="Low complexity" evidence="14">
    <location>
        <begin position="342"/>
        <end position="381"/>
    </location>
</feature>
<dbReference type="InterPro" id="IPR035500">
    <property type="entry name" value="NHR-like_dom_sf"/>
</dbReference>
<feature type="compositionally biased region" description="Polar residues" evidence="14">
    <location>
        <begin position="521"/>
        <end position="534"/>
    </location>
</feature>
<dbReference type="SMART" id="SM00399">
    <property type="entry name" value="ZnF_C4"/>
    <property type="match status" value="1"/>
</dbReference>
<dbReference type="GO" id="GO:0008270">
    <property type="term" value="F:zinc ion binding"/>
    <property type="evidence" value="ECO:0007669"/>
    <property type="project" value="UniProtKB-KW"/>
</dbReference>
<dbReference type="InterPro" id="IPR044101">
    <property type="entry name" value="NR_DBD_ROR"/>
</dbReference>
<evidence type="ECO:0000256" key="13">
    <source>
        <dbReference type="ARBA" id="ARBA00077334"/>
    </source>
</evidence>
<dbReference type="PROSITE" id="PS51030">
    <property type="entry name" value="NUCLEAR_REC_DBD_2"/>
    <property type="match status" value="1"/>
</dbReference>
<dbReference type="GO" id="GO:0000978">
    <property type="term" value="F:RNA polymerase II cis-regulatory region sequence-specific DNA binding"/>
    <property type="evidence" value="ECO:0007669"/>
    <property type="project" value="TreeGrafter"/>
</dbReference>
<dbReference type="InterPro" id="IPR000536">
    <property type="entry name" value="Nucl_hrmn_rcpt_lig-bd"/>
</dbReference>
<feature type="domain" description="NR LBD" evidence="16">
    <location>
        <begin position="580"/>
        <end position="828"/>
    </location>
</feature>
<keyword evidence="10" id="KW-0539">Nucleus</keyword>
<feature type="region of interest" description="Disordered" evidence="14">
    <location>
        <begin position="219"/>
        <end position="267"/>
    </location>
</feature>
<dbReference type="GO" id="GO:0004879">
    <property type="term" value="F:nuclear receptor activity"/>
    <property type="evidence" value="ECO:0007669"/>
    <property type="project" value="InterPro"/>
</dbReference>
<keyword evidence="4" id="KW-0863">Zinc-finger</keyword>
<keyword evidence="7" id="KW-0238">DNA-binding</keyword>
<comment type="function">
    <text evidence="11">Putative receptor whose ligand is not yet known.</text>
</comment>
<feature type="domain" description="Nuclear receptor" evidence="15">
    <location>
        <begin position="72"/>
        <end position="147"/>
    </location>
</feature>
<dbReference type="Gene3D" id="3.30.50.10">
    <property type="entry name" value="Erythroid Transcription Factor GATA-1, subunit A"/>
    <property type="match status" value="1"/>
</dbReference>
<dbReference type="PANTHER" id="PTHR45805">
    <property type="entry name" value="NUCLEAR HORMONE RECEPTOR HR3-RELATED"/>
    <property type="match status" value="1"/>
</dbReference>
<comment type="similarity">
    <text evidence="2">Belongs to the nuclear hormone receptor family. NR1 subfamily.</text>
</comment>
<feature type="compositionally biased region" description="Low complexity" evidence="14">
    <location>
        <begin position="285"/>
        <end position="329"/>
    </location>
</feature>
<dbReference type="SMART" id="SM00430">
    <property type="entry name" value="HOLI"/>
    <property type="match status" value="1"/>
</dbReference>
<evidence type="ECO:0000256" key="1">
    <source>
        <dbReference type="ARBA" id="ARBA00004123"/>
    </source>
</evidence>
<evidence type="ECO:0000256" key="5">
    <source>
        <dbReference type="ARBA" id="ARBA00022833"/>
    </source>
</evidence>
<keyword evidence="5" id="KW-0862">Zinc</keyword>
<dbReference type="FunFam" id="3.30.50.10:FF:000003">
    <property type="entry name" value="Nuclear orphan receptor ROR-beta"/>
    <property type="match status" value="1"/>
</dbReference>
<dbReference type="RefSeq" id="XP_027202445.1">
    <property type="nucleotide sequence ID" value="XM_027346644.1"/>
</dbReference>
<dbReference type="Pfam" id="PF00104">
    <property type="entry name" value="Hormone_recep"/>
    <property type="match status" value="1"/>
</dbReference>
<dbReference type="PRINTS" id="PR00546">
    <property type="entry name" value="THYROIDHORMR"/>
</dbReference>
<evidence type="ECO:0000256" key="12">
    <source>
        <dbReference type="ARBA" id="ARBA00072676"/>
    </source>
</evidence>
<evidence type="ECO:0000256" key="9">
    <source>
        <dbReference type="ARBA" id="ARBA00023170"/>
    </source>
</evidence>
<evidence type="ECO:0000259" key="15">
    <source>
        <dbReference type="PROSITE" id="PS51030"/>
    </source>
</evidence>
<dbReference type="Gene3D" id="1.10.565.10">
    <property type="entry name" value="Retinoid X Receptor"/>
    <property type="match status" value="1"/>
</dbReference>
<accession>A0A6P6YAY9</accession>
<name>A0A6P6YAY9_DERPT</name>
<evidence type="ECO:0000313" key="18">
    <source>
        <dbReference type="RefSeq" id="XP_027202445.1"/>
    </source>
</evidence>
<evidence type="ECO:0000256" key="3">
    <source>
        <dbReference type="ARBA" id="ARBA00022723"/>
    </source>
</evidence>
<feature type="region of interest" description="Disordered" evidence="14">
    <location>
        <begin position="169"/>
        <end position="203"/>
    </location>
</feature>
<dbReference type="CTD" id="36073"/>
<feature type="compositionally biased region" description="Polar residues" evidence="14">
    <location>
        <begin position="219"/>
        <end position="252"/>
    </location>
</feature>
<sequence length="836" mass="92003">MNKMLTLNQSKFSSILDTVLDREIRQQQNVQYRYHNDDDDDNSLLLLSSKQTTTFDPDSTHSMIPIKTQIEIIPCKVCGDKSSGVHYGVITCEGCKGFFRRSQSSVVNYQCPRQKNCVVDRVNRNRCQYCRLQKCLALGMSRDAVKFGRMSKKQREKVEDEVRYHRAQLVRPGSGGGGHSQHPSTMNNQQQHQTPTLIQTGGGGVGSVCGMTQIVTASTTTSPNGGQVLSTGLGCSNSPNNNGPLITNIGGQTSSTSSSSSSTSASSLTITALHGQLNSTTIPLSNGQQQQQQQPHQHNQQQHQQSTITRVQQQQQQSGGINQQSNNSSVVVAAVASSTQFQQRQQQQETSPDSSVLEQQPQQQPSSSSQHVSYSSSSASSLTNGYSQYSNGDLTGNVMNNNSPGTTTTTLYAQDKPYTLYAAYTTTSGGTNNNNNNNNNSQQQQHSTTASQQQQQAANNMFDMIPSSTDFVDSTTTQFGELKSSSTISTATTTQNNCQTTTINNDPTASSSTSTMSPDTNLHQLNSTITTTMMGSPNDCSNNNNNNHIGGGSSTTTTTPQQNNNNNNNCLVTLTANHSHLELLTKTVADAHTRTCLLTTEQIIDCKRKPMDLSRVFEFKNLSHDQQWLRCADKLTDMIQQIIEFAKMIPGFMKLSQDDQIVLLKAGSFELCCLRMSRYYDLNTKQVVFNGGLMPIDAFLSQADITESKLISQAFQFAEHLADLKLTEAELALFSAYVLISPDRSGLKGILEIQRLNQAIMKALRNELNRTHKNTFFIKGDVTIIDILLAKSGQLRELSILHMEALNKFRRQSSHLIFPALHKELFSIDQPDQQLV</sequence>
<feature type="region of interest" description="Disordered" evidence="14">
    <location>
        <begin position="279"/>
        <end position="329"/>
    </location>
</feature>
<evidence type="ECO:0000256" key="14">
    <source>
        <dbReference type="SAM" id="MobiDB-lite"/>
    </source>
</evidence>
<dbReference type="InterPro" id="IPR001723">
    <property type="entry name" value="Nuclear_hrmn_rcpt"/>
</dbReference>
<feature type="compositionally biased region" description="Low complexity" evidence="14">
    <location>
        <begin position="535"/>
        <end position="568"/>
    </location>
</feature>
<dbReference type="InParanoid" id="A0A6P6YAY9"/>
<keyword evidence="9 18" id="KW-0675">Receptor</keyword>
<dbReference type="GO" id="GO:0005634">
    <property type="term" value="C:nucleus"/>
    <property type="evidence" value="ECO:0007669"/>
    <property type="project" value="UniProtKB-SubCell"/>
</dbReference>
<dbReference type="CDD" id="cd06968">
    <property type="entry name" value="NR_DBD_ROR"/>
    <property type="match status" value="1"/>
</dbReference>
<evidence type="ECO:0000313" key="17">
    <source>
        <dbReference type="Proteomes" id="UP000515146"/>
    </source>
</evidence>
<feature type="compositionally biased region" description="Low complexity" evidence="14">
    <location>
        <begin position="253"/>
        <end position="267"/>
    </location>
</feature>
<dbReference type="PROSITE" id="PS51843">
    <property type="entry name" value="NR_LBD"/>
    <property type="match status" value="1"/>
</dbReference>
<dbReference type="Proteomes" id="UP000515146">
    <property type="component" value="Unplaced"/>
</dbReference>
<dbReference type="KEGG" id="dpte:113796376"/>
<dbReference type="Pfam" id="PF00105">
    <property type="entry name" value="zf-C4"/>
    <property type="match status" value="1"/>
</dbReference>
<feature type="region of interest" description="Disordered" evidence="14">
    <location>
        <begin position="342"/>
        <end position="388"/>
    </location>
</feature>
<organism evidence="17 18">
    <name type="scientific">Dermatophagoides pteronyssinus</name>
    <name type="common">European house dust mite</name>
    <dbReference type="NCBI Taxonomy" id="6956"/>
    <lineage>
        <taxon>Eukaryota</taxon>
        <taxon>Metazoa</taxon>
        <taxon>Ecdysozoa</taxon>
        <taxon>Arthropoda</taxon>
        <taxon>Chelicerata</taxon>
        <taxon>Arachnida</taxon>
        <taxon>Acari</taxon>
        <taxon>Acariformes</taxon>
        <taxon>Sarcoptiformes</taxon>
        <taxon>Astigmata</taxon>
        <taxon>Psoroptidia</taxon>
        <taxon>Analgoidea</taxon>
        <taxon>Pyroglyphidae</taxon>
        <taxon>Dermatophagoidinae</taxon>
        <taxon>Dermatophagoides</taxon>
    </lineage>
</organism>
<evidence type="ECO:0000256" key="11">
    <source>
        <dbReference type="ARBA" id="ARBA00055215"/>
    </source>
</evidence>
<keyword evidence="17" id="KW-1185">Reference proteome</keyword>
<evidence type="ECO:0000256" key="10">
    <source>
        <dbReference type="ARBA" id="ARBA00023242"/>
    </source>
</evidence>
<evidence type="ECO:0000256" key="8">
    <source>
        <dbReference type="ARBA" id="ARBA00023163"/>
    </source>
</evidence>
<dbReference type="PROSITE" id="PS00031">
    <property type="entry name" value="NUCLEAR_REC_DBD_1"/>
    <property type="match status" value="1"/>
</dbReference>
<evidence type="ECO:0000256" key="6">
    <source>
        <dbReference type="ARBA" id="ARBA00023015"/>
    </source>
</evidence>
<dbReference type="PRINTS" id="PR00398">
    <property type="entry name" value="STRDHORMONER"/>
</dbReference>
<evidence type="ECO:0000256" key="4">
    <source>
        <dbReference type="ARBA" id="ARBA00022771"/>
    </source>
</evidence>
<proteinExistence type="inferred from homology"/>
<dbReference type="OMA" id="NVEHHEV"/>